<proteinExistence type="inferred from homology"/>
<evidence type="ECO:0000256" key="2">
    <source>
        <dbReference type="ARBA" id="ARBA00004819"/>
    </source>
</evidence>
<dbReference type="GO" id="GO:0030170">
    <property type="term" value="F:pyridoxal phosphate binding"/>
    <property type="evidence" value="ECO:0007669"/>
    <property type="project" value="InterPro"/>
</dbReference>
<dbReference type="AlphaFoldDB" id="A0AA41WER0"/>
<evidence type="ECO:0000256" key="10">
    <source>
        <dbReference type="RuleBase" id="RU003560"/>
    </source>
</evidence>
<comment type="cofactor">
    <cofactor evidence="1">
        <name>pyridoxal 5'-phosphate</name>
        <dbReference type="ChEBI" id="CHEBI:597326"/>
    </cofactor>
</comment>
<keyword evidence="8" id="KW-0627">Porphyrin biosynthesis</keyword>
<evidence type="ECO:0000256" key="5">
    <source>
        <dbReference type="ARBA" id="ARBA00015416"/>
    </source>
</evidence>
<evidence type="ECO:0000256" key="8">
    <source>
        <dbReference type="ARBA" id="ARBA00023244"/>
    </source>
</evidence>
<dbReference type="InterPro" id="IPR015421">
    <property type="entry name" value="PyrdxlP-dep_Trfase_major"/>
</dbReference>
<dbReference type="PANTHER" id="PTHR43713">
    <property type="entry name" value="GLUTAMATE-1-SEMIALDEHYDE 2,1-AMINOMUTASE"/>
    <property type="match status" value="1"/>
</dbReference>
<dbReference type="Gene3D" id="3.40.640.10">
    <property type="entry name" value="Type I PLP-dependent aspartate aminotransferase-like (Major domain)"/>
    <property type="match status" value="1"/>
</dbReference>
<comment type="similarity">
    <text evidence="3">Belongs to the class-III pyridoxal-phosphate-dependent aminotransferase family. HemL subfamily.</text>
</comment>
<dbReference type="EC" id="5.4.3.8" evidence="4"/>
<dbReference type="Gene3D" id="3.90.1150.10">
    <property type="entry name" value="Aspartate Aminotransferase, domain 1"/>
    <property type="match status" value="1"/>
</dbReference>
<evidence type="ECO:0000256" key="4">
    <source>
        <dbReference type="ARBA" id="ARBA00012143"/>
    </source>
</evidence>
<comment type="pathway">
    <text evidence="2">Porphyrin-containing compound metabolism; protoporphyrin-IX biosynthesis; 5-aminolevulinate from L-glutamyl-tRNA(Glu): step 2/2.</text>
</comment>
<keyword evidence="6 10" id="KW-0663">Pyridoxal phosphate</keyword>
<dbReference type="PANTHER" id="PTHR43713:SF3">
    <property type="entry name" value="GLUTAMATE-1-SEMIALDEHYDE 2,1-AMINOMUTASE 1, CHLOROPLASTIC-RELATED"/>
    <property type="match status" value="1"/>
</dbReference>
<sequence length="446" mass="47819">MKYLDGMGALVGQVSPTAAGQLYAEARQSLAGGVTAGLRWHPYLGRPFYATRAEGPYLYDLEGKRYLDFNMANGAVLLGHGHPAVNRAVQLGLAAGILTASETEHHVSLATTLCRVIPCAERVRFAVTGTEANLVAVRLARHVTGRRKLLTFAGHFHGLAEPFLFRAAEGTGSDVPVPASGGVPDTYGQDLVIVPWNDPDAFDRALARHRGEVAAVICEPVHYNAGCIPPLPGFLAHLRQRTQEEGIVLIFDEVLSGFRMALGGAQEFYGVTPDLCTLAKALASGLPLAAICGRADLMEHLSPAGPVAHSGTYTGQLLGVLAARATLEALESPGVYVELGRRAARFYDEAQSIFDRAGIPARIQGLGARFGLYFGRREPVVTWAEAVASDEALHRRFVLGCLKRGLYFHAYLGLPGHAGFSLAHDDDCLDHALNVIETVARELARQ</sequence>
<evidence type="ECO:0000313" key="12">
    <source>
        <dbReference type="Proteomes" id="UP001165306"/>
    </source>
</evidence>
<reference evidence="11" key="1">
    <citation type="submission" date="2022-06" db="EMBL/GenBank/DDBJ databases">
        <title>CFH 74404 Thermomicrobiaceae sp.</title>
        <authorList>
            <person name="Ming H."/>
            <person name="Li W.-J."/>
            <person name="Zhao Z."/>
        </authorList>
    </citation>
    <scope>NUCLEOTIDE SEQUENCE</scope>
    <source>
        <strain evidence="11">CFH 74404</strain>
    </source>
</reference>
<evidence type="ECO:0000256" key="6">
    <source>
        <dbReference type="ARBA" id="ARBA00022898"/>
    </source>
</evidence>
<protein>
    <recommendedName>
        <fullName evidence="5">Glutamate-1-semialdehyde 2,1-aminomutase</fullName>
        <ecNumber evidence="4">5.4.3.8</ecNumber>
    </recommendedName>
    <alternativeName>
        <fullName evidence="9">Glutamate-1-semialdehyde aminotransferase</fullName>
    </alternativeName>
</protein>
<name>A0AA41WER0_9BACT</name>
<dbReference type="GO" id="GO:0008483">
    <property type="term" value="F:transaminase activity"/>
    <property type="evidence" value="ECO:0007669"/>
    <property type="project" value="UniProtKB-KW"/>
</dbReference>
<dbReference type="Pfam" id="PF00202">
    <property type="entry name" value="Aminotran_3"/>
    <property type="match status" value="1"/>
</dbReference>
<keyword evidence="12" id="KW-1185">Reference proteome</keyword>
<dbReference type="FunFam" id="3.40.640.10:FF:000021">
    <property type="entry name" value="Glutamate-1-semialdehyde 2,1-aminomutase"/>
    <property type="match status" value="1"/>
</dbReference>
<organism evidence="11 12">
    <name type="scientific">Thermalbibacter longus</name>
    <dbReference type="NCBI Taxonomy" id="2951981"/>
    <lineage>
        <taxon>Bacteria</taxon>
        <taxon>Pseudomonadati</taxon>
        <taxon>Thermomicrobiota</taxon>
        <taxon>Thermomicrobia</taxon>
        <taxon>Thermomicrobiales</taxon>
        <taxon>Thermomicrobiaceae</taxon>
        <taxon>Thermalbibacter</taxon>
    </lineage>
</organism>
<accession>A0AA41WER0</accession>
<dbReference type="SUPFAM" id="SSF53383">
    <property type="entry name" value="PLP-dependent transferases"/>
    <property type="match status" value="1"/>
</dbReference>
<dbReference type="GO" id="GO:0006779">
    <property type="term" value="P:porphyrin-containing compound biosynthetic process"/>
    <property type="evidence" value="ECO:0007669"/>
    <property type="project" value="UniProtKB-KW"/>
</dbReference>
<comment type="caution">
    <text evidence="11">The sequence shown here is derived from an EMBL/GenBank/DDBJ whole genome shotgun (WGS) entry which is preliminary data.</text>
</comment>
<dbReference type="InterPro" id="IPR015422">
    <property type="entry name" value="PyrdxlP-dep_Trfase_small"/>
</dbReference>
<dbReference type="Proteomes" id="UP001165306">
    <property type="component" value="Unassembled WGS sequence"/>
</dbReference>
<dbReference type="RefSeq" id="WP_284055849.1">
    <property type="nucleotide sequence ID" value="NZ_JAMSLR010000001.1"/>
</dbReference>
<evidence type="ECO:0000313" key="11">
    <source>
        <dbReference type="EMBL" id="MCM8748071.1"/>
    </source>
</evidence>
<dbReference type="EMBL" id="JAMSLR010000001">
    <property type="protein sequence ID" value="MCM8748071.1"/>
    <property type="molecule type" value="Genomic_DNA"/>
</dbReference>
<dbReference type="GO" id="GO:0042286">
    <property type="term" value="F:glutamate-1-semialdehyde 2,1-aminomutase activity"/>
    <property type="evidence" value="ECO:0007669"/>
    <property type="project" value="UniProtKB-EC"/>
</dbReference>
<dbReference type="InterPro" id="IPR005814">
    <property type="entry name" value="Aminotrans_3"/>
</dbReference>
<keyword evidence="11" id="KW-0808">Transferase</keyword>
<evidence type="ECO:0000256" key="3">
    <source>
        <dbReference type="ARBA" id="ARBA00008981"/>
    </source>
</evidence>
<dbReference type="InterPro" id="IPR015424">
    <property type="entry name" value="PyrdxlP-dep_Trfase"/>
</dbReference>
<keyword evidence="11" id="KW-0032">Aminotransferase</keyword>
<dbReference type="CDD" id="cd00610">
    <property type="entry name" value="OAT_like"/>
    <property type="match status" value="1"/>
</dbReference>
<gene>
    <name evidence="11" type="ORF">NET02_02820</name>
</gene>
<evidence type="ECO:0000256" key="1">
    <source>
        <dbReference type="ARBA" id="ARBA00001933"/>
    </source>
</evidence>
<keyword evidence="7" id="KW-0413">Isomerase</keyword>
<evidence type="ECO:0000256" key="9">
    <source>
        <dbReference type="ARBA" id="ARBA00031365"/>
    </source>
</evidence>
<evidence type="ECO:0000256" key="7">
    <source>
        <dbReference type="ARBA" id="ARBA00023235"/>
    </source>
</evidence>